<keyword evidence="6 8" id="KW-0539">Nucleus</keyword>
<dbReference type="EMBL" id="UYRS01018679">
    <property type="protein sequence ID" value="VDK39060.1"/>
    <property type="molecule type" value="Genomic_DNA"/>
</dbReference>
<feature type="compositionally biased region" description="Basic and acidic residues" evidence="9">
    <location>
        <begin position="361"/>
        <end position="373"/>
    </location>
</feature>
<evidence type="ECO:0000313" key="11">
    <source>
        <dbReference type="Proteomes" id="UP000282613"/>
    </source>
</evidence>
<feature type="region of interest" description="Disordered" evidence="9">
    <location>
        <begin position="258"/>
        <end position="373"/>
    </location>
</feature>
<keyword evidence="5 8" id="KW-0804">Transcription</keyword>
<keyword evidence="11" id="KW-1185">Reference proteome</keyword>
<proteinExistence type="inferred from homology"/>
<evidence type="ECO:0000313" key="12">
    <source>
        <dbReference type="WBParaSite" id="TASK_0000781601-mRNA-1"/>
    </source>
</evidence>
<comment type="subunit">
    <text evidence="8">Component of the Mediator complex.</text>
</comment>
<evidence type="ECO:0000256" key="8">
    <source>
        <dbReference type="RuleBase" id="RU364141"/>
    </source>
</evidence>
<dbReference type="InterPro" id="IPR019258">
    <property type="entry name" value="Mediator_Med4"/>
</dbReference>
<feature type="compositionally biased region" description="Low complexity" evidence="9">
    <location>
        <begin position="322"/>
        <end position="331"/>
    </location>
</feature>
<sequence length="373" mass="40741">MSAGIPTRQRLFCQLDEIDGLLKDLLEKINRKVRFDDIEHIVLSLLEKDKEIKETMKTVSEQMELQNRIEKLRVDCGNSDLQISACQKQLKKCELLLSTALYYSRQKLDAMVKAVKNPTDVDDLIKFAHRISCSYGALAPDNWAPGDPRRPYPNKEEIRRGYLGHLDDSGNFLPTLKDAIAQFHSSAPAASTSALTTPAAIETTPTQSTLSSSNRIPNTIPASSESFGNACKFTLCNSSTLSISAYSPSMSASGVNVISSPGGMMPSNGSCSHWMDQQQQPRQLPSSSLTAILSSGGGVGSTGSRPPRGSLPESASPRAMWQQHQQQLRQGLLGGHSSTPPQARKRHVEDSRLCSDTSSDDDGRFGDFTHRGF</sequence>
<evidence type="ECO:0000256" key="7">
    <source>
        <dbReference type="ARBA" id="ARBA00031257"/>
    </source>
</evidence>
<keyword evidence="8" id="KW-0010">Activator</keyword>
<dbReference type="STRING" id="60517.A0A0R3WB35"/>
<feature type="compositionally biased region" description="Low complexity" evidence="9">
    <location>
        <begin position="258"/>
        <end position="289"/>
    </location>
</feature>
<dbReference type="GO" id="GO:0003712">
    <property type="term" value="F:transcription coregulator activity"/>
    <property type="evidence" value="ECO:0007669"/>
    <property type="project" value="InterPro"/>
</dbReference>
<organism evidence="12">
    <name type="scientific">Taenia asiatica</name>
    <name type="common">Asian tapeworm</name>
    <dbReference type="NCBI Taxonomy" id="60517"/>
    <lineage>
        <taxon>Eukaryota</taxon>
        <taxon>Metazoa</taxon>
        <taxon>Spiralia</taxon>
        <taxon>Lophotrochozoa</taxon>
        <taxon>Platyhelminthes</taxon>
        <taxon>Cestoda</taxon>
        <taxon>Eucestoda</taxon>
        <taxon>Cyclophyllidea</taxon>
        <taxon>Taeniidae</taxon>
        <taxon>Taenia</taxon>
    </lineage>
</organism>
<gene>
    <name evidence="8" type="primary">MED4</name>
    <name evidence="10" type="ORF">TASK_LOCUS7817</name>
</gene>
<reference evidence="10 11" key="2">
    <citation type="submission" date="2018-11" db="EMBL/GenBank/DDBJ databases">
        <authorList>
            <consortium name="Pathogen Informatics"/>
        </authorList>
    </citation>
    <scope>NUCLEOTIDE SEQUENCE [LARGE SCALE GENOMIC DNA]</scope>
</reference>
<dbReference type="PANTHER" id="PTHR13208">
    <property type="entry name" value="MEDIATOR OF RNA POLYMERASE II TRANSCRIPTION SUBUNIT 4"/>
    <property type="match status" value="1"/>
</dbReference>
<evidence type="ECO:0000256" key="6">
    <source>
        <dbReference type="ARBA" id="ARBA00023242"/>
    </source>
</evidence>
<evidence type="ECO:0000313" key="10">
    <source>
        <dbReference type="EMBL" id="VDK39060.1"/>
    </source>
</evidence>
<dbReference type="OrthoDB" id="1929813at2759"/>
<dbReference type="GO" id="GO:0016592">
    <property type="term" value="C:mediator complex"/>
    <property type="evidence" value="ECO:0007669"/>
    <property type="project" value="InterPro"/>
</dbReference>
<evidence type="ECO:0000256" key="2">
    <source>
        <dbReference type="ARBA" id="ARBA00009626"/>
    </source>
</evidence>
<protein>
    <recommendedName>
        <fullName evidence="3 8">Mediator of RNA polymerase II transcription subunit 4</fullName>
    </recommendedName>
    <alternativeName>
        <fullName evidence="7 8">Mediator complex subunit 4</fullName>
    </alternativeName>
</protein>
<comment type="similarity">
    <text evidence="2 8">Belongs to the Mediator complex subunit 4 family.</text>
</comment>
<dbReference type="WBParaSite" id="TASK_0000781601-mRNA-1">
    <property type="protein sequence ID" value="TASK_0000781601-mRNA-1"/>
    <property type="gene ID" value="TASK_0000781601"/>
</dbReference>
<comment type="function">
    <text evidence="8">Component of the Mediator complex, a coactivator involved in the regulated transcription of nearly all RNA polymerase II-dependent genes. Mediator functions as a bridge to convey information from gene-specific regulatory proteins to the basal RNA polymerase II transcription machinery. Mediator is recruited to promoters by direct interactions with regulatory proteins and serves as a scaffold for the assembly of a functional preinitiation complex with RNA polymerase II and the general transcription factors.</text>
</comment>
<comment type="subcellular location">
    <subcellularLocation>
        <location evidence="1 8">Nucleus</location>
    </subcellularLocation>
</comment>
<dbReference type="AlphaFoldDB" id="A0A0R3WB35"/>
<dbReference type="Proteomes" id="UP000282613">
    <property type="component" value="Unassembled WGS sequence"/>
</dbReference>
<evidence type="ECO:0000256" key="1">
    <source>
        <dbReference type="ARBA" id="ARBA00004123"/>
    </source>
</evidence>
<name>A0A0R3WB35_TAEAS</name>
<dbReference type="Pfam" id="PF10018">
    <property type="entry name" value="Med4"/>
    <property type="match status" value="1"/>
</dbReference>
<evidence type="ECO:0000256" key="5">
    <source>
        <dbReference type="ARBA" id="ARBA00023163"/>
    </source>
</evidence>
<dbReference type="GO" id="GO:0006357">
    <property type="term" value="P:regulation of transcription by RNA polymerase II"/>
    <property type="evidence" value="ECO:0007669"/>
    <property type="project" value="InterPro"/>
</dbReference>
<reference evidence="12" key="1">
    <citation type="submission" date="2017-02" db="UniProtKB">
        <authorList>
            <consortium name="WormBaseParasite"/>
        </authorList>
    </citation>
    <scope>IDENTIFICATION</scope>
</reference>
<accession>A0A0R3WB35</accession>
<evidence type="ECO:0000256" key="4">
    <source>
        <dbReference type="ARBA" id="ARBA00023015"/>
    </source>
</evidence>
<dbReference type="PANTHER" id="PTHR13208:SF2">
    <property type="entry name" value="MEDIATOR OF RNA POLYMERASE II TRANSCRIPTION SUBUNIT 4"/>
    <property type="match status" value="1"/>
</dbReference>
<evidence type="ECO:0000256" key="3">
    <source>
        <dbReference type="ARBA" id="ARBA00020629"/>
    </source>
</evidence>
<dbReference type="GO" id="GO:0070847">
    <property type="term" value="C:core mediator complex"/>
    <property type="evidence" value="ECO:0007669"/>
    <property type="project" value="TreeGrafter"/>
</dbReference>
<keyword evidence="4 8" id="KW-0805">Transcription regulation</keyword>
<evidence type="ECO:0000256" key="9">
    <source>
        <dbReference type="SAM" id="MobiDB-lite"/>
    </source>
</evidence>